<evidence type="ECO:0000259" key="1">
    <source>
        <dbReference type="Pfam" id="PF07510"/>
    </source>
</evidence>
<proteinExistence type="predicted"/>
<evidence type="ECO:0000313" key="2">
    <source>
        <dbReference type="EMBL" id="RRJ86642.1"/>
    </source>
</evidence>
<dbReference type="AlphaFoldDB" id="A0A3P3VV02"/>
<feature type="domain" description="GmrSD restriction endonucleases C-terminal" evidence="1">
    <location>
        <begin position="143"/>
        <end position="254"/>
    </location>
</feature>
<keyword evidence="3" id="KW-1185">Reference proteome</keyword>
<dbReference type="Proteomes" id="UP000274391">
    <property type="component" value="Unassembled WGS sequence"/>
</dbReference>
<dbReference type="PANTHER" id="PTHR24094:SF15">
    <property type="entry name" value="AMP-DEPENDENT SYNTHETASE_LIGASE DOMAIN-CONTAINING PROTEIN-RELATED"/>
    <property type="match status" value="1"/>
</dbReference>
<dbReference type="OrthoDB" id="5196645at2"/>
<dbReference type="PANTHER" id="PTHR24094">
    <property type="entry name" value="SECRETED PROTEIN"/>
    <property type="match status" value="1"/>
</dbReference>
<keyword evidence="2" id="KW-0540">Nuclease</keyword>
<dbReference type="GO" id="GO:0004519">
    <property type="term" value="F:endonuclease activity"/>
    <property type="evidence" value="ECO:0007669"/>
    <property type="project" value="UniProtKB-KW"/>
</dbReference>
<organism evidence="2 3">
    <name type="scientific">Gulosibacter macacae</name>
    <dbReference type="NCBI Taxonomy" id="2488791"/>
    <lineage>
        <taxon>Bacteria</taxon>
        <taxon>Bacillati</taxon>
        <taxon>Actinomycetota</taxon>
        <taxon>Actinomycetes</taxon>
        <taxon>Micrococcales</taxon>
        <taxon>Microbacteriaceae</taxon>
        <taxon>Gulosibacter</taxon>
    </lineage>
</organism>
<dbReference type="EMBL" id="RQVS01000008">
    <property type="protein sequence ID" value="RRJ86642.1"/>
    <property type="molecule type" value="Genomic_DNA"/>
</dbReference>
<accession>A0A3P3VV02</accession>
<keyword evidence="2" id="KW-0255">Endonuclease</keyword>
<dbReference type="InterPro" id="IPR011089">
    <property type="entry name" value="GmrSD_C"/>
</dbReference>
<reference evidence="2 3" key="1">
    <citation type="submission" date="2018-11" db="EMBL/GenBank/DDBJ databases">
        <title>YIM 102482-1 draft genome.</title>
        <authorList>
            <person name="Li G."/>
            <person name="Jiang Y."/>
        </authorList>
    </citation>
    <scope>NUCLEOTIDE SEQUENCE [LARGE SCALE GENOMIC DNA]</scope>
    <source>
        <strain evidence="2 3">YIM 102482-1</strain>
    </source>
</reference>
<comment type="caution">
    <text evidence="2">The sequence shown here is derived from an EMBL/GenBank/DDBJ whole genome shotgun (WGS) entry which is preliminary data.</text>
</comment>
<dbReference type="RefSeq" id="WP_124972429.1">
    <property type="nucleotide sequence ID" value="NZ_RQVS01000008.1"/>
</dbReference>
<protein>
    <submittedName>
        <fullName evidence="2">HNH endonuclease</fullName>
    </submittedName>
</protein>
<keyword evidence="2" id="KW-0378">Hydrolase</keyword>
<evidence type="ECO:0000313" key="3">
    <source>
        <dbReference type="Proteomes" id="UP000274391"/>
    </source>
</evidence>
<gene>
    <name evidence="2" type="ORF">EG850_08330</name>
</gene>
<sequence>MTGTQSLTGAWAGRQQRILVAAALVAVTGLLVGCQPTPGGGVNAPGSSAEAYPLLTSDIAEVEAEPTPQAQASLADNALAVLDTIPVQRKTEWDGPFDRVASFGEGWADLDGDGCNTRQEMLAEGLGDTKLNRDQCRVDTGVLHDPYTGETVPFTRGENTSDRVQIDHVVALYNAWRTGAQDLSFEERVALANDPLNLQPTVDWANDEKESKDASQWLPPNEAYHCTYVARQIAVKATYQLWVTPAEDDAMREVLATCQ</sequence>
<dbReference type="Pfam" id="PF07510">
    <property type="entry name" value="GmrSD_C"/>
    <property type="match status" value="1"/>
</dbReference>
<name>A0A3P3VV02_9MICO</name>